<keyword evidence="1" id="KW-0131">Cell cycle</keyword>
<evidence type="ECO:0000313" key="3">
    <source>
        <dbReference type="Proteomes" id="UP001146793"/>
    </source>
</evidence>
<organism evidence="1 3">
    <name type="scientific">Anaeramoeba flamelloides</name>
    <dbReference type="NCBI Taxonomy" id="1746091"/>
    <lineage>
        <taxon>Eukaryota</taxon>
        <taxon>Metamonada</taxon>
        <taxon>Anaeramoebidae</taxon>
        <taxon>Anaeramoeba</taxon>
    </lineage>
</organism>
<reference evidence="1" key="2">
    <citation type="submission" date="2022-08" db="EMBL/GenBank/DDBJ databases">
        <title>Novel sulphate-reducing endosymbionts in the free-living metamonad Anaeramoeba.</title>
        <authorList>
            <person name="Jerlstrom-Hultqvist J."/>
            <person name="Cepicka I."/>
            <person name="Gallot-Lavallee L."/>
            <person name="Salas-Leiva D."/>
            <person name="Curtis B.A."/>
            <person name="Zahonova K."/>
            <person name="Pipaliya S."/>
            <person name="Dacks J."/>
            <person name="Roger A.J."/>
        </authorList>
    </citation>
    <scope>NUCLEOTIDE SEQUENCE</scope>
    <source>
        <strain evidence="1">Busselton2</strain>
    </source>
</reference>
<evidence type="ECO:0000313" key="1">
    <source>
        <dbReference type="EMBL" id="KAJ3426235.1"/>
    </source>
</evidence>
<comment type="caution">
    <text evidence="1">The sequence shown here is derived from an EMBL/GenBank/DDBJ whole genome shotgun (WGS) entry which is preliminary data.</text>
</comment>
<accession>A0AAV7YDQ1</accession>
<dbReference type="Pfam" id="PF07065">
    <property type="entry name" value="D123"/>
    <property type="match status" value="1"/>
</dbReference>
<dbReference type="AlphaFoldDB" id="A0AAV7YDQ1"/>
<dbReference type="EMBL" id="JANTQA010000070">
    <property type="protein sequence ID" value="KAJ3426235.1"/>
    <property type="molecule type" value="Genomic_DNA"/>
</dbReference>
<reference evidence="2" key="1">
    <citation type="submission" date="2022-08" db="EMBL/GenBank/DDBJ databases">
        <title>Novel sulfate-reducing endosymbionts in the free-living metamonad Anaeramoeba.</title>
        <authorList>
            <person name="Jerlstrom-Hultqvist J."/>
            <person name="Cepicka I."/>
            <person name="Gallot-Lavallee L."/>
            <person name="Salas-Leiva D."/>
            <person name="Curtis B.A."/>
            <person name="Zahonova K."/>
            <person name="Pipaliya S."/>
            <person name="Dacks J."/>
            <person name="Roger A.J."/>
        </authorList>
    </citation>
    <scope>NUCLEOTIDE SEQUENCE</scope>
    <source>
        <strain evidence="2">Schooner1</strain>
    </source>
</reference>
<dbReference type="GO" id="GO:0051301">
    <property type="term" value="P:cell division"/>
    <property type="evidence" value="ECO:0007669"/>
    <property type="project" value="UniProtKB-KW"/>
</dbReference>
<dbReference type="EMBL" id="JAOAOG010000329">
    <property type="protein sequence ID" value="KAJ6228198.1"/>
    <property type="molecule type" value="Genomic_DNA"/>
</dbReference>
<keyword evidence="1" id="KW-0132">Cell division</keyword>
<dbReference type="InterPro" id="IPR009772">
    <property type="entry name" value="CDC123"/>
</dbReference>
<evidence type="ECO:0000313" key="4">
    <source>
        <dbReference type="Proteomes" id="UP001150062"/>
    </source>
</evidence>
<protein>
    <submittedName>
        <fullName evidence="1 2">Cell division cycle protein</fullName>
    </submittedName>
</protein>
<gene>
    <name evidence="1" type="ORF">M0812_28687</name>
    <name evidence="2" type="ORF">M0813_09025</name>
</gene>
<dbReference type="Proteomes" id="UP001146793">
    <property type="component" value="Unassembled WGS sequence"/>
</dbReference>
<dbReference type="Proteomes" id="UP001150062">
    <property type="component" value="Unassembled WGS sequence"/>
</dbReference>
<proteinExistence type="predicted"/>
<sequence length="373" mass="44141">MSINLSALKNVKLKSSKTKSQSRPKVTQLLCENTEQYTQLMKESFLEEYMEVINEYTFKSVTVDFPKEAAKEIMRCHKYWLEHHKDKEYDANFFKESELLVELAKQFDEKKKKLTTENFFIRMSSRSPKDAALTSPKFKEEYTNAFQTILENDEKKNDQFSEKNTTINRKIHSLYIASVRALSCKTGMEAIKLLIESKRIQGDLLQYAVEGLFELQFWLREFHFFPVELEMRAFVYKKKLTALTQYNEFVYFPKIERNKSAIMEKVQNFVKQIIQEIPFQNFVLDINPCFENDNSPLLDEEKDFSQLKIYICELNPLAEFAGSGCFDWVKDRDVLTGNSPFEFRIVEKPPQFGIQNIPETWKELIFENEEEKN</sequence>
<keyword evidence="4" id="KW-1185">Reference proteome</keyword>
<evidence type="ECO:0000313" key="2">
    <source>
        <dbReference type="EMBL" id="KAJ6228198.1"/>
    </source>
</evidence>
<name>A0AAV7YDQ1_9EUKA</name>